<dbReference type="Pfam" id="PF16452">
    <property type="entry name" value="Phage_CI_C"/>
    <property type="match status" value="1"/>
</dbReference>
<dbReference type="Gene3D" id="2.10.109.10">
    <property type="entry name" value="Umud Fragment, subunit A"/>
    <property type="match status" value="1"/>
</dbReference>
<dbReference type="Proteomes" id="UP000302163">
    <property type="component" value="Chromosome"/>
</dbReference>
<organism evidence="3 4">
    <name type="scientific">Jejubacter calystegiae</name>
    <dbReference type="NCBI Taxonomy" id="2579935"/>
    <lineage>
        <taxon>Bacteria</taxon>
        <taxon>Pseudomonadati</taxon>
        <taxon>Pseudomonadota</taxon>
        <taxon>Gammaproteobacteria</taxon>
        <taxon>Enterobacterales</taxon>
        <taxon>Enterobacteriaceae</taxon>
        <taxon>Jejubacter</taxon>
    </lineage>
</organism>
<reference evidence="3 4" key="1">
    <citation type="submission" date="2019-05" db="EMBL/GenBank/DDBJ databases">
        <title>Complete genome sequence of Izhakiella calystegiae KSNA2, an endophyte isolated from beach morning glory (Calystegia soldanella).</title>
        <authorList>
            <person name="Jiang L."/>
            <person name="Jeong J.C."/>
            <person name="Kim C.Y."/>
            <person name="Kim D.H."/>
            <person name="Kim S.W."/>
            <person name="Lee j."/>
        </authorList>
    </citation>
    <scope>NUCLEOTIDE SEQUENCE [LARGE SCALE GENOMIC DNA]</scope>
    <source>
        <strain evidence="3 4">KSNA2</strain>
    </source>
</reference>
<dbReference type="RefSeq" id="WP_138094037.1">
    <property type="nucleotide sequence ID" value="NZ_CP040428.1"/>
</dbReference>
<keyword evidence="4" id="KW-1185">Reference proteome</keyword>
<evidence type="ECO:0000259" key="1">
    <source>
        <dbReference type="Pfam" id="PF07022"/>
    </source>
</evidence>
<dbReference type="OrthoDB" id="7067028at2"/>
<dbReference type="Gene3D" id="1.10.260.40">
    <property type="entry name" value="lambda repressor-like DNA-binding domains"/>
    <property type="match status" value="1"/>
</dbReference>
<dbReference type="GO" id="GO:0045892">
    <property type="term" value="P:negative regulation of DNA-templated transcription"/>
    <property type="evidence" value="ECO:0007669"/>
    <property type="project" value="InterPro"/>
</dbReference>
<dbReference type="GO" id="GO:0051259">
    <property type="term" value="P:protein complex oligomerization"/>
    <property type="evidence" value="ECO:0007669"/>
    <property type="project" value="InterPro"/>
</dbReference>
<evidence type="ECO:0000313" key="3">
    <source>
        <dbReference type="EMBL" id="QCT18548.1"/>
    </source>
</evidence>
<feature type="domain" description="Bacteriophage CI repressor C-terminal" evidence="2">
    <location>
        <begin position="102"/>
        <end position="200"/>
    </location>
</feature>
<feature type="domain" description="Bacteriophage CI repressor N-terminal" evidence="1">
    <location>
        <begin position="28"/>
        <end position="91"/>
    </location>
</feature>
<dbReference type="GO" id="GO:0003677">
    <property type="term" value="F:DNA binding"/>
    <property type="evidence" value="ECO:0007669"/>
    <property type="project" value="InterPro"/>
</dbReference>
<dbReference type="InterPro" id="IPR010744">
    <property type="entry name" value="Phage_CI_N"/>
</dbReference>
<evidence type="ECO:0000313" key="4">
    <source>
        <dbReference type="Proteomes" id="UP000302163"/>
    </source>
</evidence>
<evidence type="ECO:0000259" key="2">
    <source>
        <dbReference type="Pfam" id="PF16452"/>
    </source>
</evidence>
<dbReference type="KEGG" id="izh:FEM41_02260"/>
<dbReference type="InterPro" id="IPR010982">
    <property type="entry name" value="Lambda_DNA-bd_dom_sf"/>
</dbReference>
<dbReference type="AlphaFoldDB" id="A0A4P8YFV7"/>
<sequence>MSTLNITNRHISDELKSAIMHNTGGQKVIERILKAYGFSSRQAFCNHLGVSQSTMANRYARNTFPSDWVIICSMETGASIKWLSSGEGMMFEDGHDEKAVMLQHQKITNGVLNSQNDIICDKSEIPEGLNSPFIVTADKSRFLVDAYEGEITDGLWLVQIDSLVSIREIYRFPGGRVRVENGKASFECSVSDVKVLGKVVTKTDFVEL</sequence>
<dbReference type="Pfam" id="PF07022">
    <property type="entry name" value="Phage_CI_repr"/>
    <property type="match status" value="1"/>
</dbReference>
<accession>A0A4P8YFV7</accession>
<gene>
    <name evidence="3" type="ORF">FEM41_02260</name>
</gene>
<name>A0A4P8YFV7_9ENTR</name>
<protein>
    <submittedName>
        <fullName evidence="3">Phage repressor protein</fullName>
    </submittedName>
</protein>
<proteinExistence type="predicted"/>
<dbReference type="EMBL" id="CP040428">
    <property type="protein sequence ID" value="QCT18548.1"/>
    <property type="molecule type" value="Genomic_DNA"/>
</dbReference>
<dbReference type="InterPro" id="IPR032499">
    <property type="entry name" value="Phage_CI_C"/>
</dbReference>